<keyword evidence="5" id="KW-0720">Serine protease</keyword>
<proteinExistence type="predicted"/>
<feature type="domain" description="Peptidase S1" evidence="6">
    <location>
        <begin position="1"/>
        <end position="213"/>
    </location>
</feature>
<dbReference type="InterPro" id="IPR050127">
    <property type="entry name" value="Serine_Proteases_S1"/>
</dbReference>
<evidence type="ECO:0000259" key="6">
    <source>
        <dbReference type="PROSITE" id="PS50240"/>
    </source>
</evidence>
<keyword evidence="3" id="KW-0645">Protease</keyword>
<evidence type="ECO:0000256" key="1">
    <source>
        <dbReference type="ARBA" id="ARBA00004613"/>
    </source>
</evidence>
<evidence type="ECO:0000313" key="8">
    <source>
        <dbReference type="Proteomes" id="UP000324222"/>
    </source>
</evidence>
<organism evidence="7 8">
    <name type="scientific">Portunus trituberculatus</name>
    <name type="common">Swimming crab</name>
    <name type="synonym">Neptunus trituberculatus</name>
    <dbReference type="NCBI Taxonomy" id="210409"/>
    <lineage>
        <taxon>Eukaryota</taxon>
        <taxon>Metazoa</taxon>
        <taxon>Ecdysozoa</taxon>
        <taxon>Arthropoda</taxon>
        <taxon>Crustacea</taxon>
        <taxon>Multicrustacea</taxon>
        <taxon>Malacostraca</taxon>
        <taxon>Eumalacostraca</taxon>
        <taxon>Eucarida</taxon>
        <taxon>Decapoda</taxon>
        <taxon>Pleocyemata</taxon>
        <taxon>Brachyura</taxon>
        <taxon>Eubrachyura</taxon>
        <taxon>Portunoidea</taxon>
        <taxon>Portunidae</taxon>
        <taxon>Portuninae</taxon>
        <taxon>Portunus</taxon>
    </lineage>
</organism>
<dbReference type="CDD" id="cd00190">
    <property type="entry name" value="Tryp_SPc"/>
    <property type="match status" value="1"/>
</dbReference>
<dbReference type="GO" id="GO:0004252">
    <property type="term" value="F:serine-type endopeptidase activity"/>
    <property type="evidence" value="ECO:0007669"/>
    <property type="project" value="InterPro"/>
</dbReference>
<comment type="subcellular location">
    <subcellularLocation>
        <location evidence="1">Secreted</location>
    </subcellularLocation>
</comment>
<protein>
    <submittedName>
        <fullName evidence="7">Trypsin-1</fullName>
    </submittedName>
</protein>
<dbReference type="GO" id="GO:0006508">
    <property type="term" value="P:proteolysis"/>
    <property type="evidence" value="ECO:0007669"/>
    <property type="project" value="UniProtKB-KW"/>
</dbReference>
<dbReference type="Pfam" id="PF00089">
    <property type="entry name" value="Trypsin"/>
    <property type="match status" value="1"/>
</dbReference>
<dbReference type="OrthoDB" id="10059102at2759"/>
<dbReference type="AlphaFoldDB" id="A0A5B7CV87"/>
<name>A0A5B7CV87_PORTR</name>
<evidence type="ECO:0000256" key="4">
    <source>
        <dbReference type="ARBA" id="ARBA00022801"/>
    </source>
</evidence>
<dbReference type="PROSITE" id="PS50240">
    <property type="entry name" value="TRYPSIN_DOM"/>
    <property type="match status" value="1"/>
</dbReference>
<dbReference type="Gene3D" id="2.40.10.10">
    <property type="entry name" value="Trypsin-like serine proteases"/>
    <property type="match status" value="2"/>
</dbReference>
<dbReference type="Proteomes" id="UP000324222">
    <property type="component" value="Unassembled WGS sequence"/>
</dbReference>
<dbReference type="InterPro" id="IPR001254">
    <property type="entry name" value="Trypsin_dom"/>
</dbReference>
<reference evidence="7 8" key="1">
    <citation type="submission" date="2019-05" db="EMBL/GenBank/DDBJ databases">
        <title>Another draft genome of Portunus trituberculatus and its Hox gene families provides insights of decapod evolution.</title>
        <authorList>
            <person name="Jeong J.-H."/>
            <person name="Song I."/>
            <person name="Kim S."/>
            <person name="Choi T."/>
            <person name="Kim D."/>
            <person name="Ryu S."/>
            <person name="Kim W."/>
        </authorList>
    </citation>
    <scope>NUCLEOTIDE SEQUENCE [LARGE SCALE GENOMIC DNA]</scope>
    <source>
        <tissue evidence="7">Muscle</tissue>
    </source>
</reference>
<evidence type="ECO:0000313" key="7">
    <source>
        <dbReference type="EMBL" id="MPC13702.1"/>
    </source>
</evidence>
<evidence type="ECO:0000256" key="2">
    <source>
        <dbReference type="ARBA" id="ARBA00022525"/>
    </source>
</evidence>
<evidence type="ECO:0000256" key="5">
    <source>
        <dbReference type="ARBA" id="ARBA00022825"/>
    </source>
</evidence>
<dbReference type="InterPro" id="IPR009003">
    <property type="entry name" value="Peptidase_S1_PA"/>
</dbReference>
<comment type="caution">
    <text evidence="7">The sequence shown here is derived from an EMBL/GenBank/DDBJ whole genome shotgun (WGS) entry which is preliminary data.</text>
</comment>
<keyword evidence="8" id="KW-1185">Reference proteome</keyword>
<dbReference type="GO" id="GO:0005615">
    <property type="term" value="C:extracellular space"/>
    <property type="evidence" value="ECO:0007669"/>
    <property type="project" value="TreeGrafter"/>
</dbReference>
<keyword evidence="4" id="KW-0378">Hydrolase</keyword>
<dbReference type="InterPro" id="IPR043504">
    <property type="entry name" value="Peptidase_S1_PA_chymotrypsin"/>
</dbReference>
<dbReference type="SMART" id="SM00020">
    <property type="entry name" value="Tryp_SPc"/>
    <property type="match status" value="1"/>
</dbReference>
<gene>
    <name evidence="7" type="primary">TRYP_1</name>
    <name evidence="7" type="ORF">E2C01_006445</name>
</gene>
<sequence length="213" mass="23213">MNSMLAEECYSTVWRPALAAHLIEHTLRSASESTTSSVEVNVVGGEEVQHGEVPYLVEVVAGEHRRSVHDGSEQVMQVKDILLHPEYDAITFKNDLAIIILTEQLHFNKYVQPIQLPPEGVSLPGECMVAGWGPKEEAGEEADIPYKITLPIWSHDDCSKTLEEVFDVTEQMVCAGYEDGGAGACESDSGSPLTCYAASDSYLAGLMNKALNN</sequence>
<dbReference type="PANTHER" id="PTHR24264">
    <property type="entry name" value="TRYPSIN-RELATED"/>
    <property type="match status" value="1"/>
</dbReference>
<dbReference type="EMBL" id="VSRR010000300">
    <property type="protein sequence ID" value="MPC13702.1"/>
    <property type="molecule type" value="Genomic_DNA"/>
</dbReference>
<dbReference type="PANTHER" id="PTHR24264:SF65">
    <property type="entry name" value="SRCR DOMAIN-CONTAINING PROTEIN"/>
    <property type="match status" value="1"/>
</dbReference>
<evidence type="ECO:0000256" key="3">
    <source>
        <dbReference type="ARBA" id="ARBA00022670"/>
    </source>
</evidence>
<dbReference type="SUPFAM" id="SSF50494">
    <property type="entry name" value="Trypsin-like serine proteases"/>
    <property type="match status" value="1"/>
</dbReference>
<accession>A0A5B7CV87</accession>
<keyword evidence="2" id="KW-0964">Secreted</keyword>